<dbReference type="Proteomes" id="UP000198634">
    <property type="component" value="Unassembled WGS sequence"/>
</dbReference>
<organism evidence="2 3">
    <name type="scientific">Thalassovita taeanensis</name>
    <dbReference type="NCBI Taxonomy" id="657014"/>
    <lineage>
        <taxon>Bacteria</taxon>
        <taxon>Pseudomonadati</taxon>
        <taxon>Pseudomonadota</taxon>
        <taxon>Alphaproteobacteria</taxon>
        <taxon>Rhodobacterales</taxon>
        <taxon>Roseobacteraceae</taxon>
        <taxon>Thalassovita</taxon>
    </lineage>
</organism>
<keyword evidence="1" id="KW-1133">Transmembrane helix</keyword>
<dbReference type="EMBL" id="FOEP01000010">
    <property type="protein sequence ID" value="SEQ66404.1"/>
    <property type="molecule type" value="Genomic_DNA"/>
</dbReference>
<accession>A0A1H9HVN2</accession>
<gene>
    <name evidence="2" type="ORF">SAMN04488092_110109</name>
</gene>
<feature type="transmembrane region" description="Helical" evidence="1">
    <location>
        <begin position="15"/>
        <end position="35"/>
    </location>
</feature>
<evidence type="ECO:0000313" key="2">
    <source>
        <dbReference type="EMBL" id="SEQ66404.1"/>
    </source>
</evidence>
<reference evidence="2 3" key="1">
    <citation type="submission" date="2016-10" db="EMBL/GenBank/DDBJ databases">
        <authorList>
            <person name="de Groot N.N."/>
        </authorList>
    </citation>
    <scope>NUCLEOTIDE SEQUENCE [LARGE SCALE GENOMIC DNA]</scope>
    <source>
        <strain evidence="2 3">DSM 22007</strain>
    </source>
</reference>
<keyword evidence="1" id="KW-0472">Membrane</keyword>
<proteinExistence type="predicted"/>
<evidence type="ECO:0000313" key="3">
    <source>
        <dbReference type="Proteomes" id="UP000198634"/>
    </source>
</evidence>
<dbReference type="STRING" id="657014.SAMN04488092_110109"/>
<keyword evidence="1" id="KW-0812">Transmembrane</keyword>
<sequence>MADFNPTSSGRSTTGMAFVLGAVVVVVAGLAWYVAGGDMPGDQAEIQINVPDELVPGD</sequence>
<dbReference type="RefSeq" id="WP_175545330.1">
    <property type="nucleotide sequence ID" value="NZ_FOEP01000010.1"/>
</dbReference>
<keyword evidence="3" id="KW-1185">Reference proteome</keyword>
<dbReference type="AlphaFoldDB" id="A0A1H9HVN2"/>
<protein>
    <submittedName>
        <fullName evidence="2">Uncharacterized protein</fullName>
    </submittedName>
</protein>
<name>A0A1H9HVN2_9RHOB</name>
<evidence type="ECO:0000256" key="1">
    <source>
        <dbReference type="SAM" id="Phobius"/>
    </source>
</evidence>